<dbReference type="EMBL" id="CM035437">
    <property type="protein sequence ID" value="KAH7286501.1"/>
    <property type="molecule type" value="Genomic_DNA"/>
</dbReference>
<organism evidence="2 3">
    <name type="scientific">Ceratopteris richardii</name>
    <name type="common">Triangle waterfern</name>
    <dbReference type="NCBI Taxonomy" id="49495"/>
    <lineage>
        <taxon>Eukaryota</taxon>
        <taxon>Viridiplantae</taxon>
        <taxon>Streptophyta</taxon>
        <taxon>Embryophyta</taxon>
        <taxon>Tracheophyta</taxon>
        <taxon>Polypodiopsida</taxon>
        <taxon>Polypodiidae</taxon>
        <taxon>Polypodiales</taxon>
        <taxon>Pteridineae</taxon>
        <taxon>Pteridaceae</taxon>
        <taxon>Parkerioideae</taxon>
        <taxon>Ceratopteris</taxon>
    </lineage>
</organism>
<dbReference type="SUPFAM" id="SSF46938">
    <property type="entry name" value="CRAL/TRIO N-terminal domain"/>
    <property type="match status" value="1"/>
</dbReference>
<dbReference type="Pfam" id="PF00650">
    <property type="entry name" value="CRAL_TRIO"/>
    <property type="match status" value="1"/>
</dbReference>
<dbReference type="SMART" id="SM01100">
    <property type="entry name" value="CRAL_TRIO_N"/>
    <property type="match status" value="1"/>
</dbReference>
<accession>A0A8T2QT18</accession>
<dbReference type="Proteomes" id="UP000825935">
    <property type="component" value="Chromosome 32"/>
</dbReference>
<dbReference type="SUPFAM" id="SSF52087">
    <property type="entry name" value="CRAL/TRIO domain"/>
    <property type="match status" value="1"/>
</dbReference>
<dbReference type="PROSITE" id="PS50191">
    <property type="entry name" value="CRAL_TRIO"/>
    <property type="match status" value="1"/>
</dbReference>
<dbReference type="Gene3D" id="3.40.525.10">
    <property type="entry name" value="CRAL-TRIO lipid binding domain"/>
    <property type="match status" value="1"/>
</dbReference>
<dbReference type="InterPro" id="IPR001251">
    <property type="entry name" value="CRAL-TRIO_dom"/>
</dbReference>
<dbReference type="SMART" id="SM00516">
    <property type="entry name" value="SEC14"/>
    <property type="match status" value="1"/>
</dbReference>
<name>A0A8T2QT18_CERRI</name>
<evidence type="ECO:0000313" key="3">
    <source>
        <dbReference type="Proteomes" id="UP000825935"/>
    </source>
</evidence>
<keyword evidence="3" id="KW-1185">Reference proteome</keyword>
<sequence>METVSRSSIVQLRTFVEDAVAGDAKLTFSFKTLHQGFPDETLERFLKAREGNVSKASKMIMDCLQWRISNDIDNILSRLIEPKETYDAIRDSQLIGMTGYCRKGRPVFAIGVGMSGYDKAPVDKYVQSHIQINEYRDCVLLPQATKRMGFYVGTCLKILDMSNLKISALNRLKILTIISTVDDLNYPEKTDTYYIVNAPYIFSACWKVVKPLLQERTKRKIKVLQGCGKEELLEVMDPDVLPYFCRDEYKQSGSSKGSKNSSIVDCYSSSDPFHMELWNHIKQQSYSAFKCLGTTPQKSFHVEVPEPDEELHSIEYALETALVKLADDDAQIEPINGKMAKNLSGLSVSDD</sequence>
<proteinExistence type="predicted"/>
<reference evidence="2" key="1">
    <citation type="submission" date="2021-08" db="EMBL/GenBank/DDBJ databases">
        <title>WGS assembly of Ceratopteris richardii.</title>
        <authorList>
            <person name="Marchant D.B."/>
            <person name="Chen G."/>
            <person name="Jenkins J."/>
            <person name="Shu S."/>
            <person name="Leebens-Mack J."/>
            <person name="Grimwood J."/>
            <person name="Schmutz J."/>
            <person name="Soltis P."/>
            <person name="Soltis D."/>
            <person name="Chen Z.-H."/>
        </authorList>
    </citation>
    <scope>NUCLEOTIDE SEQUENCE</scope>
    <source>
        <strain evidence="2">Whitten #5841</strain>
        <tissue evidence="2">Leaf</tissue>
    </source>
</reference>
<evidence type="ECO:0000313" key="2">
    <source>
        <dbReference type="EMBL" id="KAH7286501.1"/>
    </source>
</evidence>
<dbReference type="InterPro" id="IPR011074">
    <property type="entry name" value="CRAL/TRIO_N_dom"/>
</dbReference>
<dbReference type="InterPro" id="IPR036273">
    <property type="entry name" value="CRAL/TRIO_N_dom_sf"/>
</dbReference>
<dbReference type="OrthoDB" id="1434354at2759"/>
<dbReference type="Pfam" id="PF03765">
    <property type="entry name" value="CRAL_TRIO_N"/>
    <property type="match status" value="1"/>
</dbReference>
<feature type="domain" description="CRAL-TRIO" evidence="1">
    <location>
        <begin position="85"/>
        <end position="242"/>
    </location>
</feature>
<dbReference type="AlphaFoldDB" id="A0A8T2QT18"/>
<dbReference type="OMA" id="MVIITQD"/>
<dbReference type="CDD" id="cd00170">
    <property type="entry name" value="SEC14"/>
    <property type="match status" value="1"/>
</dbReference>
<comment type="caution">
    <text evidence="2">The sequence shown here is derived from an EMBL/GenBank/DDBJ whole genome shotgun (WGS) entry which is preliminary data.</text>
</comment>
<gene>
    <name evidence="2" type="ORF">KP509_32G010000</name>
</gene>
<dbReference type="PANTHER" id="PTHR46226">
    <property type="entry name" value="CRAL-TRIO DOMAIN-CONTAINING PROTEIN"/>
    <property type="match status" value="1"/>
</dbReference>
<dbReference type="InterPro" id="IPR036865">
    <property type="entry name" value="CRAL-TRIO_dom_sf"/>
</dbReference>
<dbReference type="PANTHER" id="PTHR46226:SF6">
    <property type="entry name" value="SEC14P-LIKE PHOSPHATIDYLINOSITOL TRANSFER FAMILY PROTEIN"/>
    <property type="match status" value="1"/>
</dbReference>
<protein>
    <recommendedName>
        <fullName evidence="1">CRAL-TRIO domain-containing protein</fullName>
    </recommendedName>
</protein>
<evidence type="ECO:0000259" key="1">
    <source>
        <dbReference type="PROSITE" id="PS50191"/>
    </source>
</evidence>